<keyword evidence="3" id="KW-0732">Signal</keyword>
<dbReference type="RefSeq" id="WP_234867140.1">
    <property type="nucleotide sequence ID" value="NZ_JAKEVY010000004.1"/>
</dbReference>
<evidence type="ECO:0000256" key="5">
    <source>
        <dbReference type="ARBA" id="ARBA00023237"/>
    </source>
</evidence>
<dbReference type="Pfam" id="PF07980">
    <property type="entry name" value="SusD_RagB"/>
    <property type="match status" value="1"/>
</dbReference>
<comment type="similarity">
    <text evidence="2">Belongs to the SusD family.</text>
</comment>
<protein>
    <submittedName>
        <fullName evidence="7">RagB/SusD family nutrient uptake outer membrane protein</fullName>
    </submittedName>
</protein>
<evidence type="ECO:0000256" key="4">
    <source>
        <dbReference type="ARBA" id="ARBA00023136"/>
    </source>
</evidence>
<keyword evidence="4" id="KW-0472">Membrane</keyword>
<evidence type="ECO:0000256" key="1">
    <source>
        <dbReference type="ARBA" id="ARBA00004442"/>
    </source>
</evidence>
<name>A0ABS9BKG2_9BACT</name>
<gene>
    <name evidence="7" type="ORF">L0U88_16150</name>
</gene>
<evidence type="ECO:0000256" key="3">
    <source>
        <dbReference type="ARBA" id="ARBA00022729"/>
    </source>
</evidence>
<sequence>MRSIIIAATCWMGVGLLTGCTKLDEKLNAELTLEEAQEIADINGLLRGCYNSFRGPFQDQTGVFALQDMSSDDCIGPTRGGDWDDNGVWRVLHTHTWDAENQRIRDNFNNLLQIVFNTTNLLTFSPPADAAAQALALRAYAMFYVLDLYNQVPVREPGENLLQDPQVLVGSEALDKIIEDLESAQADLSETAAPTQATKWMAKTMLAKAYLNRGVYANRLAPTFEAADMDRVIALCDEVINSGKFQIEDDFFRNFIPTNTESSKEIIFANKNEIGDGGNVRFHFYCGTHYNQTPSGWNGFTTLANFYDKFEAGDQRRGREYPGFTDVTGMRVGFLIGQQFNAAGEALKDRSGNNLVFTRDIAPVISGQVETPGIRVVKYVPNMTDDIAGTANNDYVLLRYSDVLLMKAEALFRKGNAEDALDIVNELRDKRGASELTSLTADILLDERGREFYWESWRRHDLIRFGKFLAPYGPTKPGTSDNKYVLFPIPSNALAVNPNLTQNPGY</sequence>
<keyword evidence="8" id="KW-1185">Reference proteome</keyword>
<proteinExistence type="inferred from homology"/>
<evidence type="ECO:0000259" key="6">
    <source>
        <dbReference type="Pfam" id="PF07980"/>
    </source>
</evidence>
<dbReference type="InterPro" id="IPR012944">
    <property type="entry name" value="SusD_RagB_dom"/>
</dbReference>
<feature type="domain" description="RagB/SusD" evidence="6">
    <location>
        <begin position="264"/>
        <end position="506"/>
    </location>
</feature>
<dbReference type="SUPFAM" id="SSF48452">
    <property type="entry name" value="TPR-like"/>
    <property type="match status" value="1"/>
</dbReference>
<comment type="caution">
    <text evidence="7">The sequence shown here is derived from an EMBL/GenBank/DDBJ whole genome shotgun (WGS) entry which is preliminary data.</text>
</comment>
<evidence type="ECO:0000313" key="7">
    <source>
        <dbReference type="EMBL" id="MCF1716174.1"/>
    </source>
</evidence>
<keyword evidence="5" id="KW-0998">Cell outer membrane</keyword>
<organism evidence="7 8">
    <name type="scientific">Flavihumibacter fluminis</name>
    <dbReference type="NCBI Taxonomy" id="2909236"/>
    <lineage>
        <taxon>Bacteria</taxon>
        <taxon>Pseudomonadati</taxon>
        <taxon>Bacteroidota</taxon>
        <taxon>Chitinophagia</taxon>
        <taxon>Chitinophagales</taxon>
        <taxon>Chitinophagaceae</taxon>
        <taxon>Flavihumibacter</taxon>
    </lineage>
</organism>
<dbReference type="PROSITE" id="PS51257">
    <property type="entry name" value="PROKAR_LIPOPROTEIN"/>
    <property type="match status" value="1"/>
</dbReference>
<evidence type="ECO:0000256" key="2">
    <source>
        <dbReference type="ARBA" id="ARBA00006275"/>
    </source>
</evidence>
<accession>A0ABS9BKG2</accession>
<dbReference type="Gene3D" id="1.25.40.390">
    <property type="match status" value="1"/>
</dbReference>
<dbReference type="Proteomes" id="UP001200145">
    <property type="component" value="Unassembled WGS sequence"/>
</dbReference>
<comment type="subcellular location">
    <subcellularLocation>
        <location evidence="1">Cell outer membrane</location>
    </subcellularLocation>
</comment>
<dbReference type="InterPro" id="IPR011990">
    <property type="entry name" value="TPR-like_helical_dom_sf"/>
</dbReference>
<evidence type="ECO:0000313" key="8">
    <source>
        <dbReference type="Proteomes" id="UP001200145"/>
    </source>
</evidence>
<reference evidence="7 8" key="1">
    <citation type="submission" date="2022-01" db="EMBL/GenBank/DDBJ databases">
        <title>Flavihumibacter sp. nov., isolated from sediment of a river.</title>
        <authorList>
            <person name="Liu H."/>
        </authorList>
    </citation>
    <scope>NUCLEOTIDE SEQUENCE [LARGE SCALE GENOMIC DNA]</scope>
    <source>
        <strain evidence="7 8">RY-1</strain>
    </source>
</reference>
<dbReference type="EMBL" id="JAKEVY010000004">
    <property type="protein sequence ID" value="MCF1716174.1"/>
    <property type="molecule type" value="Genomic_DNA"/>
</dbReference>